<evidence type="ECO:0000256" key="6">
    <source>
        <dbReference type="SAM" id="Phobius"/>
    </source>
</evidence>
<dbReference type="Proteomes" id="UP001339883">
    <property type="component" value="Unassembled WGS sequence"/>
</dbReference>
<dbReference type="RefSeq" id="WP_325775139.1">
    <property type="nucleotide sequence ID" value="NZ_VTDN01000004.1"/>
</dbReference>
<accession>A0ABU6DUV7</accession>
<keyword evidence="4 6" id="KW-1133">Transmembrane helix</keyword>
<sequence>MFKDSIPQVVQRSLIFIVLLLFIYLSFSILKYFIIPISWAIIIAYITWPLYRKLQKKIGLEHKIFNASLMLFLFMAVIGLPFLCAFLVLQQEVQTLFHELYKVIFLGPVRLPSSLQHIPMVSEFLEKMISRINENPEQFRQNLITWFQTHSDYGRSILNEFTQRAFYLFCTLISLFFLYKDGDQLLQHTEIILYNLFSDRFKPYLSAIMQTTHAVVYGIGFTAFIQSLLAGLSYVVVGIPNAFLMTLLTFILAFIPLGTPICYGSIALWLISQNQATSALIIFLWGCFIVTPSSNIIRPLFISKTTNIPFLIIMFGVIGGIASFGFLGIILGPVILALLLAIWKEWLQKSHTSMNEN</sequence>
<comment type="caution">
    <text evidence="7">The sequence shown here is derived from an EMBL/GenBank/DDBJ whole genome shotgun (WGS) entry which is preliminary data.</text>
</comment>
<comment type="subcellular location">
    <subcellularLocation>
        <location evidence="1">Membrane</location>
        <topology evidence="1">Multi-pass membrane protein</topology>
    </subcellularLocation>
</comment>
<protein>
    <submittedName>
        <fullName evidence="7">AI-2E family transporter</fullName>
    </submittedName>
</protein>
<keyword evidence="3 6" id="KW-0812">Transmembrane</keyword>
<keyword evidence="8" id="KW-1185">Reference proteome</keyword>
<dbReference type="PANTHER" id="PTHR21716">
    <property type="entry name" value="TRANSMEMBRANE PROTEIN"/>
    <property type="match status" value="1"/>
</dbReference>
<feature type="transmembrane region" description="Helical" evidence="6">
    <location>
        <begin position="243"/>
        <end position="271"/>
    </location>
</feature>
<evidence type="ECO:0000256" key="4">
    <source>
        <dbReference type="ARBA" id="ARBA00022989"/>
    </source>
</evidence>
<feature type="transmembrane region" description="Helical" evidence="6">
    <location>
        <begin position="214"/>
        <end position="237"/>
    </location>
</feature>
<feature type="transmembrane region" description="Helical" evidence="6">
    <location>
        <begin position="9"/>
        <end position="27"/>
    </location>
</feature>
<dbReference type="PANTHER" id="PTHR21716:SF4">
    <property type="entry name" value="TRANSMEMBRANE PROTEIN 245"/>
    <property type="match status" value="1"/>
</dbReference>
<gene>
    <name evidence="7" type="ORF">I2F25_06320</name>
</gene>
<dbReference type="EMBL" id="VTDN01000004">
    <property type="protein sequence ID" value="MEB5476662.1"/>
    <property type="molecule type" value="Genomic_DNA"/>
</dbReference>
<feature type="transmembrane region" description="Helical" evidence="6">
    <location>
        <begin position="64"/>
        <end position="89"/>
    </location>
</feature>
<feature type="transmembrane region" description="Helical" evidence="6">
    <location>
        <begin position="278"/>
        <end position="298"/>
    </location>
</feature>
<dbReference type="Pfam" id="PF01594">
    <property type="entry name" value="AI-2E_transport"/>
    <property type="match status" value="1"/>
</dbReference>
<dbReference type="InterPro" id="IPR002549">
    <property type="entry name" value="AI-2E-like"/>
</dbReference>
<evidence type="ECO:0000256" key="5">
    <source>
        <dbReference type="ARBA" id="ARBA00023136"/>
    </source>
</evidence>
<evidence type="ECO:0000256" key="1">
    <source>
        <dbReference type="ARBA" id="ARBA00004141"/>
    </source>
</evidence>
<reference evidence="7 8" key="1">
    <citation type="submission" date="2019-08" db="EMBL/GenBank/DDBJ databases">
        <title>Five species of Acinetobacter isolated from floral nectar and animal pollinators.</title>
        <authorList>
            <person name="Hendry T.A."/>
        </authorList>
    </citation>
    <scope>NUCLEOTIDE SEQUENCE [LARGE SCALE GENOMIC DNA]</scope>
    <source>
        <strain evidence="7 8">MD18.27</strain>
    </source>
</reference>
<name>A0ABU6DUV7_9GAMM</name>
<evidence type="ECO:0000313" key="8">
    <source>
        <dbReference type="Proteomes" id="UP001339883"/>
    </source>
</evidence>
<proteinExistence type="inferred from homology"/>
<evidence type="ECO:0000313" key="7">
    <source>
        <dbReference type="EMBL" id="MEB5476662.1"/>
    </source>
</evidence>
<keyword evidence="5 6" id="KW-0472">Membrane</keyword>
<evidence type="ECO:0000256" key="3">
    <source>
        <dbReference type="ARBA" id="ARBA00022692"/>
    </source>
</evidence>
<organism evidence="7 8">
    <name type="scientific">Acinetobacter pollinis</name>
    <dbReference type="NCBI Taxonomy" id="2605270"/>
    <lineage>
        <taxon>Bacteria</taxon>
        <taxon>Pseudomonadati</taxon>
        <taxon>Pseudomonadota</taxon>
        <taxon>Gammaproteobacteria</taxon>
        <taxon>Moraxellales</taxon>
        <taxon>Moraxellaceae</taxon>
        <taxon>Acinetobacter</taxon>
    </lineage>
</organism>
<comment type="similarity">
    <text evidence="2">Belongs to the autoinducer-2 exporter (AI-2E) (TC 2.A.86) family.</text>
</comment>
<evidence type="ECO:0000256" key="2">
    <source>
        <dbReference type="ARBA" id="ARBA00009773"/>
    </source>
</evidence>
<feature type="transmembrane region" description="Helical" evidence="6">
    <location>
        <begin position="310"/>
        <end position="343"/>
    </location>
</feature>